<dbReference type="EMBL" id="WVTB01000115">
    <property type="protein sequence ID" value="KAF3797486.1"/>
    <property type="molecule type" value="Genomic_DNA"/>
</dbReference>
<reference evidence="2" key="1">
    <citation type="journal article" date="2020" name="Phytopathology">
        <title>Genome sequence and comparative analysis of Colletotrichum gloeosporioides isolated from Liriodendron leaves.</title>
        <authorList>
            <person name="Fu F.F."/>
            <person name="Hao Z."/>
            <person name="Wang P."/>
            <person name="Lu Y."/>
            <person name="Xue L.J."/>
            <person name="Wei G."/>
            <person name="Tian Y."/>
            <person name="Baishi H."/>
            <person name="Xu H."/>
            <person name="Shi J."/>
            <person name="Cheng T."/>
            <person name="Wang G."/>
            <person name="Yi Y."/>
            <person name="Chen J."/>
        </authorList>
    </citation>
    <scope>NUCLEOTIDE SEQUENCE</scope>
    <source>
        <strain evidence="2">Lc1</strain>
    </source>
</reference>
<reference evidence="2" key="2">
    <citation type="submission" date="2020-03" db="EMBL/GenBank/DDBJ databases">
        <authorList>
            <person name="Fu F.-F."/>
            <person name="Chen J."/>
        </authorList>
    </citation>
    <scope>NUCLEOTIDE SEQUENCE</scope>
    <source>
        <strain evidence="2">Lc1</strain>
    </source>
</reference>
<evidence type="ECO:0000313" key="3">
    <source>
        <dbReference type="Proteomes" id="UP000613401"/>
    </source>
</evidence>
<sequence length="148" mass="15978">MEGGTNENLELATSSVSHDAWWQQRVKTEKNPISTTSTTRDLSAAHTFPKGPVAPRSSLGRGHEPLWPSTGRNTPPESGAVLRRPSALVLSPIDSGTFPTQPTQRAGLAWHHRQETQLLLTGETLFGNRGHGLSATTFCLEPLSVSTD</sequence>
<dbReference type="GeneID" id="69020211"/>
<evidence type="ECO:0000313" key="2">
    <source>
        <dbReference type="EMBL" id="KAF3797486.1"/>
    </source>
</evidence>
<organism evidence="2 3">
    <name type="scientific">Colletotrichum gloeosporioides</name>
    <name type="common">Anthracnose fungus</name>
    <name type="synonym">Glomerella cingulata</name>
    <dbReference type="NCBI Taxonomy" id="474922"/>
    <lineage>
        <taxon>Eukaryota</taxon>
        <taxon>Fungi</taxon>
        <taxon>Dikarya</taxon>
        <taxon>Ascomycota</taxon>
        <taxon>Pezizomycotina</taxon>
        <taxon>Sordariomycetes</taxon>
        <taxon>Hypocreomycetidae</taxon>
        <taxon>Glomerellales</taxon>
        <taxon>Glomerellaceae</taxon>
        <taxon>Colletotrichum</taxon>
        <taxon>Colletotrichum gloeosporioides species complex</taxon>
    </lineage>
</organism>
<proteinExistence type="predicted"/>
<comment type="caution">
    <text evidence="2">The sequence shown here is derived from an EMBL/GenBank/DDBJ whole genome shotgun (WGS) entry which is preliminary data.</text>
</comment>
<evidence type="ECO:0000256" key="1">
    <source>
        <dbReference type="SAM" id="MobiDB-lite"/>
    </source>
</evidence>
<feature type="compositionally biased region" description="Polar residues" evidence="1">
    <location>
        <begin position="31"/>
        <end position="41"/>
    </location>
</feature>
<gene>
    <name evidence="2" type="ORF">GCG54_00013094</name>
</gene>
<keyword evidence="3" id="KW-1185">Reference proteome</keyword>
<name>A0A8H4C4U3_COLGL</name>
<feature type="region of interest" description="Disordered" evidence="1">
    <location>
        <begin position="26"/>
        <end position="85"/>
    </location>
</feature>
<dbReference type="AlphaFoldDB" id="A0A8H4C4U3"/>
<dbReference type="RefSeq" id="XP_045256650.1">
    <property type="nucleotide sequence ID" value="XM_045412954.1"/>
</dbReference>
<accession>A0A8H4C4U3</accession>
<protein>
    <submittedName>
        <fullName evidence="2">Uncharacterized protein</fullName>
    </submittedName>
</protein>
<dbReference type="Proteomes" id="UP000613401">
    <property type="component" value="Unassembled WGS sequence"/>
</dbReference>